<organism evidence="3 4">
    <name type="scientific">Cylindrobasidium torrendii FP15055 ss-10</name>
    <dbReference type="NCBI Taxonomy" id="1314674"/>
    <lineage>
        <taxon>Eukaryota</taxon>
        <taxon>Fungi</taxon>
        <taxon>Dikarya</taxon>
        <taxon>Basidiomycota</taxon>
        <taxon>Agaricomycotina</taxon>
        <taxon>Agaricomycetes</taxon>
        <taxon>Agaricomycetidae</taxon>
        <taxon>Agaricales</taxon>
        <taxon>Marasmiineae</taxon>
        <taxon>Physalacriaceae</taxon>
        <taxon>Cylindrobasidium</taxon>
    </lineage>
</organism>
<evidence type="ECO:0000256" key="1">
    <source>
        <dbReference type="SAM" id="MobiDB-lite"/>
    </source>
</evidence>
<dbReference type="Proteomes" id="UP000054007">
    <property type="component" value="Unassembled WGS sequence"/>
</dbReference>
<feature type="compositionally biased region" description="Basic and acidic residues" evidence="1">
    <location>
        <begin position="160"/>
        <end position="171"/>
    </location>
</feature>
<evidence type="ECO:0000313" key="3">
    <source>
        <dbReference type="EMBL" id="KIY68240.1"/>
    </source>
</evidence>
<feature type="region of interest" description="Disordered" evidence="1">
    <location>
        <begin position="55"/>
        <end position="115"/>
    </location>
</feature>
<feature type="signal peptide" evidence="2">
    <location>
        <begin position="1"/>
        <end position="18"/>
    </location>
</feature>
<proteinExistence type="predicted"/>
<keyword evidence="4" id="KW-1185">Reference proteome</keyword>
<keyword evidence="2" id="KW-0732">Signal</keyword>
<dbReference type="AlphaFoldDB" id="A0A0D7BDG2"/>
<evidence type="ECO:0000256" key="2">
    <source>
        <dbReference type="SAM" id="SignalP"/>
    </source>
</evidence>
<dbReference type="EMBL" id="KN880507">
    <property type="protein sequence ID" value="KIY68240.1"/>
    <property type="molecule type" value="Genomic_DNA"/>
</dbReference>
<feature type="compositionally biased region" description="Low complexity" evidence="1">
    <location>
        <begin position="80"/>
        <end position="101"/>
    </location>
</feature>
<name>A0A0D7BDG2_9AGAR</name>
<gene>
    <name evidence="3" type="ORF">CYLTODRAFT_453764</name>
</gene>
<feature type="region of interest" description="Disordered" evidence="1">
    <location>
        <begin position="160"/>
        <end position="185"/>
    </location>
</feature>
<reference evidence="3 4" key="1">
    <citation type="journal article" date="2015" name="Fungal Genet. Biol.">
        <title>Evolution of novel wood decay mechanisms in Agaricales revealed by the genome sequences of Fistulina hepatica and Cylindrobasidium torrendii.</title>
        <authorList>
            <person name="Floudas D."/>
            <person name="Held B.W."/>
            <person name="Riley R."/>
            <person name="Nagy L.G."/>
            <person name="Koehler G."/>
            <person name="Ransdell A.S."/>
            <person name="Younus H."/>
            <person name="Chow J."/>
            <person name="Chiniquy J."/>
            <person name="Lipzen A."/>
            <person name="Tritt A."/>
            <person name="Sun H."/>
            <person name="Haridas S."/>
            <person name="LaButti K."/>
            <person name="Ohm R.A."/>
            <person name="Kues U."/>
            <person name="Blanchette R.A."/>
            <person name="Grigoriev I.V."/>
            <person name="Minto R.E."/>
            <person name="Hibbett D.S."/>
        </authorList>
    </citation>
    <scope>NUCLEOTIDE SEQUENCE [LARGE SCALE GENOMIC DNA]</scope>
    <source>
        <strain evidence="3 4">FP15055 ss-10</strain>
    </source>
</reference>
<accession>A0A0D7BDG2</accession>
<feature type="chain" id="PRO_5002317104" evidence="2">
    <location>
        <begin position="19"/>
        <end position="185"/>
    </location>
</feature>
<dbReference type="OrthoDB" id="2960209at2759"/>
<sequence length="185" mass="20809">MGGFFWFLVGAGTATIWGQHKQWHEQHMGSGEAHPYGPWGGYCERRKAAYYAQHGAPPRGEASTPPLVEPAYPSQPYTSPPVQQQSAPAQQPQQPPREAAPYEWPPWGRQQESPLKSWDERDFRKMRTQAEDAMTDMSEATLDTLMATILAAKTKLADRKIQREAEEKRQIDAFTQTQGGGSPRQ</sequence>
<evidence type="ECO:0000313" key="4">
    <source>
        <dbReference type="Proteomes" id="UP000054007"/>
    </source>
</evidence>
<protein>
    <submittedName>
        <fullName evidence="3">Uncharacterized protein</fullName>
    </submittedName>
</protein>